<dbReference type="GO" id="GO:0015074">
    <property type="term" value="P:DNA integration"/>
    <property type="evidence" value="ECO:0007669"/>
    <property type="project" value="InterPro"/>
</dbReference>
<dbReference type="InterPro" id="IPR012337">
    <property type="entry name" value="RNaseH-like_sf"/>
</dbReference>
<organism evidence="2 3">
    <name type="scientific">Araneus ventricosus</name>
    <name type="common">Orbweaver spider</name>
    <name type="synonym">Epeira ventricosa</name>
    <dbReference type="NCBI Taxonomy" id="182803"/>
    <lineage>
        <taxon>Eukaryota</taxon>
        <taxon>Metazoa</taxon>
        <taxon>Ecdysozoa</taxon>
        <taxon>Arthropoda</taxon>
        <taxon>Chelicerata</taxon>
        <taxon>Arachnida</taxon>
        <taxon>Araneae</taxon>
        <taxon>Araneomorphae</taxon>
        <taxon>Entelegynae</taxon>
        <taxon>Araneoidea</taxon>
        <taxon>Araneidae</taxon>
        <taxon>Araneus</taxon>
    </lineage>
</organism>
<dbReference type="PROSITE" id="PS50994">
    <property type="entry name" value="INTEGRASE"/>
    <property type="match status" value="1"/>
</dbReference>
<dbReference type="OrthoDB" id="775972at2759"/>
<dbReference type="Gene3D" id="3.30.420.10">
    <property type="entry name" value="Ribonuclease H-like superfamily/Ribonuclease H"/>
    <property type="match status" value="1"/>
</dbReference>
<evidence type="ECO:0000259" key="1">
    <source>
        <dbReference type="PROSITE" id="PS50994"/>
    </source>
</evidence>
<dbReference type="PANTHER" id="PTHR37984">
    <property type="entry name" value="PROTEIN CBG26694"/>
    <property type="match status" value="1"/>
</dbReference>
<dbReference type="GO" id="GO:0003676">
    <property type="term" value="F:nucleic acid binding"/>
    <property type="evidence" value="ECO:0007669"/>
    <property type="project" value="InterPro"/>
</dbReference>
<protein>
    <recommendedName>
        <fullName evidence="1">Integrase catalytic domain-containing protein</fullName>
    </recommendedName>
</protein>
<evidence type="ECO:0000313" key="2">
    <source>
        <dbReference type="EMBL" id="GBM30295.1"/>
    </source>
</evidence>
<accession>A0A4Y2EQT7</accession>
<dbReference type="InterPro" id="IPR001584">
    <property type="entry name" value="Integrase_cat-core"/>
</dbReference>
<comment type="caution">
    <text evidence="2">The sequence shown here is derived from an EMBL/GenBank/DDBJ whole genome shotgun (WGS) entry which is preliminary data.</text>
</comment>
<evidence type="ECO:0000313" key="3">
    <source>
        <dbReference type="Proteomes" id="UP000499080"/>
    </source>
</evidence>
<name>A0A4Y2EQT7_ARAVE</name>
<proteinExistence type="predicted"/>
<dbReference type="InterPro" id="IPR050951">
    <property type="entry name" value="Retrovirus_Pol_polyprotein"/>
</dbReference>
<dbReference type="EMBL" id="BGPR01000656">
    <property type="protein sequence ID" value="GBM30295.1"/>
    <property type="molecule type" value="Genomic_DNA"/>
</dbReference>
<dbReference type="PANTHER" id="PTHR37984:SF15">
    <property type="entry name" value="INTEGRASE CATALYTIC DOMAIN-CONTAINING PROTEIN"/>
    <property type="match status" value="1"/>
</dbReference>
<keyword evidence="3" id="KW-1185">Reference proteome</keyword>
<dbReference type="Proteomes" id="UP000499080">
    <property type="component" value="Unassembled WGS sequence"/>
</dbReference>
<gene>
    <name evidence="2" type="ORF">AVEN_52699_1</name>
</gene>
<dbReference type="InterPro" id="IPR036397">
    <property type="entry name" value="RNaseH_sf"/>
</dbReference>
<sequence length="144" mass="16336">MKSDVRDRVRACVKCQRAKVFQHTEAPLGTFSEPDERFSHIHIDFIGPLSISEGKQYCLTIIDRFTRWSETIPTSDMPAETTARALVHGWISRFGTPVTITTDQGRNFESTQMFVSSRKSELTNILGSHRIYSAAYHPQSNGMI</sequence>
<reference evidence="2 3" key="1">
    <citation type="journal article" date="2019" name="Sci. Rep.">
        <title>Orb-weaving spider Araneus ventricosus genome elucidates the spidroin gene catalogue.</title>
        <authorList>
            <person name="Kono N."/>
            <person name="Nakamura H."/>
            <person name="Ohtoshi R."/>
            <person name="Moran D.A.P."/>
            <person name="Shinohara A."/>
            <person name="Yoshida Y."/>
            <person name="Fujiwara M."/>
            <person name="Mori M."/>
            <person name="Tomita M."/>
            <person name="Arakawa K."/>
        </authorList>
    </citation>
    <scope>NUCLEOTIDE SEQUENCE [LARGE SCALE GENOMIC DNA]</scope>
</reference>
<feature type="domain" description="Integrase catalytic" evidence="1">
    <location>
        <begin position="30"/>
        <end position="144"/>
    </location>
</feature>
<dbReference type="AlphaFoldDB" id="A0A4Y2EQT7"/>
<dbReference type="Pfam" id="PF00665">
    <property type="entry name" value="rve"/>
    <property type="match status" value="1"/>
</dbReference>
<dbReference type="SUPFAM" id="SSF53098">
    <property type="entry name" value="Ribonuclease H-like"/>
    <property type="match status" value="1"/>
</dbReference>